<dbReference type="SUPFAM" id="SSF47336">
    <property type="entry name" value="ACP-like"/>
    <property type="match status" value="3"/>
</dbReference>
<evidence type="ECO:0000256" key="5">
    <source>
        <dbReference type="ARBA" id="ARBA00022737"/>
    </source>
</evidence>
<dbReference type="NCBIfam" id="NF003417">
    <property type="entry name" value="PRK04813.1"/>
    <property type="match status" value="3"/>
</dbReference>
<evidence type="ECO:0000313" key="9">
    <source>
        <dbReference type="EMBL" id="MBD8499799.1"/>
    </source>
</evidence>
<dbReference type="Pfam" id="PF00668">
    <property type="entry name" value="Condensation"/>
    <property type="match status" value="4"/>
</dbReference>
<keyword evidence="5" id="KW-0677">Repeat</keyword>
<dbReference type="SUPFAM" id="SSF52777">
    <property type="entry name" value="CoA-dependent acyltransferases"/>
    <property type="match status" value="7"/>
</dbReference>
<keyword evidence="7" id="KW-0511">Multifunctional enzyme</keyword>
<dbReference type="SUPFAM" id="SSF56801">
    <property type="entry name" value="Acetyl-CoA synthetase-like"/>
    <property type="match status" value="3"/>
</dbReference>
<dbReference type="InterPro" id="IPR006162">
    <property type="entry name" value="Ppantetheine_attach_site"/>
</dbReference>
<evidence type="ECO:0000256" key="4">
    <source>
        <dbReference type="ARBA" id="ARBA00022553"/>
    </source>
</evidence>
<dbReference type="InterPro" id="IPR036736">
    <property type="entry name" value="ACP-like_sf"/>
</dbReference>
<dbReference type="Gene3D" id="2.30.38.10">
    <property type="entry name" value="Luciferase, Domain 3"/>
    <property type="match status" value="3"/>
</dbReference>
<dbReference type="InterPro" id="IPR001242">
    <property type="entry name" value="Condensation_dom"/>
</dbReference>
<evidence type="ECO:0000256" key="1">
    <source>
        <dbReference type="ARBA" id="ARBA00001957"/>
    </source>
</evidence>
<dbReference type="InterPro" id="IPR020845">
    <property type="entry name" value="AMP-binding_CS"/>
</dbReference>
<evidence type="ECO:0000259" key="8">
    <source>
        <dbReference type="PROSITE" id="PS50075"/>
    </source>
</evidence>
<dbReference type="Proteomes" id="UP000634529">
    <property type="component" value="Unassembled WGS sequence"/>
</dbReference>
<dbReference type="Gene3D" id="1.10.1200.10">
    <property type="entry name" value="ACP-like"/>
    <property type="match status" value="3"/>
</dbReference>
<comment type="similarity">
    <text evidence="2">Belongs to the ATP-dependent AMP-binding enzyme family.</text>
</comment>
<dbReference type="InterPro" id="IPR025110">
    <property type="entry name" value="AMP-bd_C"/>
</dbReference>
<dbReference type="PANTHER" id="PTHR45527:SF1">
    <property type="entry name" value="FATTY ACID SYNTHASE"/>
    <property type="match status" value="1"/>
</dbReference>
<dbReference type="PROSITE" id="PS50075">
    <property type="entry name" value="CARRIER"/>
    <property type="match status" value="3"/>
</dbReference>
<dbReference type="CDD" id="cd12117">
    <property type="entry name" value="A_NRPS_Srf_like"/>
    <property type="match status" value="2"/>
</dbReference>
<protein>
    <submittedName>
        <fullName evidence="9">Amino acid adenylation domain-containing protein</fullName>
    </submittedName>
</protein>
<reference evidence="9 10" key="1">
    <citation type="submission" date="2020-09" db="EMBL/GenBank/DDBJ databases">
        <title>Paenibacillus sp. CAU 1523 isolated from sand of Haeundae Beach.</title>
        <authorList>
            <person name="Kim W."/>
        </authorList>
    </citation>
    <scope>NUCLEOTIDE SEQUENCE [LARGE SCALE GENOMIC DNA]</scope>
    <source>
        <strain evidence="9 10">CAU 1523</strain>
    </source>
</reference>
<evidence type="ECO:0000256" key="3">
    <source>
        <dbReference type="ARBA" id="ARBA00022450"/>
    </source>
</evidence>
<dbReference type="RefSeq" id="WP_192026131.1">
    <property type="nucleotide sequence ID" value="NZ_JACYTN010000015.1"/>
</dbReference>
<dbReference type="CDD" id="cd05930">
    <property type="entry name" value="A_NRPS"/>
    <property type="match status" value="1"/>
</dbReference>
<dbReference type="CDD" id="cd19531">
    <property type="entry name" value="LCL_NRPS-like"/>
    <property type="match status" value="2"/>
</dbReference>
<dbReference type="Gene3D" id="3.30.559.10">
    <property type="entry name" value="Chloramphenicol acetyltransferase-like domain"/>
    <property type="match status" value="4"/>
</dbReference>
<evidence type="ECO:0000256" key="2">
    <source>
        <dbReference type="ARBA" id="ARBA00006432"/>
    </source>
</evidence>
<feature type="domain" description="Carrier" evidence="8">
    <location>
        <begin position="963"/>
        <end position="1038"/>
    </location>
</feature>
<dbReference type="Gene3D" id="3.30.300.30">
    <property type="match status" value="3"/>
</dbReference>
<evidence type="ECO:0000256" key="7">
    <source>
        <dbReference type="ARBA" id="ARBA00023268"/>
    </source>
</evidence>
<keyword evidence="6" id="KW-0045">Antibiotic biosynthesis</keyword>
<gene>
    <name evidence="9" type="ORF">IFO66_16015</name>
</gene>
<keyword evidence="4" id="KW-0597">Phosphoprotein</keyword>
<comment type="cofactor">
    <cofactor evidence="1">
        <name>pantetheine 4'-phosphate</name>
        <dbReference type="ChEBI" id="CHEBI:47942"/>
    </cofactor>
</comment>
<keyword evidence="10" id="KW-1185">Reference proteome</keyword>
<dbReference type="CDD" id="cd19543">
    <property type="entry name" value="DCL_NRPS"/>
    <property type="match status" value="1"/>
</dbReference>
<evidence type="ECO:0000313" key="10">
    <source>
        <dbReference type="Proteomes" id="UP000634529"/>
    </source>
</evidence>
<accession>A0ABR9B0E5</accession>
<dbReference type="PROSITE" id="PS00012">
    <property type="entry name" value="PHOSPHOPANTETHEINE"/>
    <property type="match status" value="2"/>
</dbReference>
<dbReference type="Pfam" id="PF00501">
    <property type="entry name" value="AMP-binding"/>
    <property type="match status" value="3"/>
</dbReference>
<dbReference type="EMBL" id="JACYTN010000015">
    <property type="protein sequence ID" value="MBD8499799.1"/>
    <property type="molecule type" value="Genomic_DNA"/>
</dbReference>
<dbReference type="Pfam" id="PF00550">
    <property type="entry name" value="PP-binding"/>
    <property type="match status" value="3"/>
</dbReference>
<sequence length="3570" mass="407625">MEKLEVKSVYSLSPMQEGMLFHTLLNPTSPAYFEQFQCTLLGELNVRLLEQSFNILIEKYDILRTNFMHLNLKSPKQIVFKKRELIIKYEDLSNNGMDITEADAFIEQYAVEDKRNGFDLAKDMLIRLAVFRVGEDRFKIVWSYHHILMDGWCLKLLLQQWLEYYNVLLNSQPLHISKVRPYADYIRWLEQQDRDEAKQFWLKYLEGYSTQAILPSLSMGVNGQENKQEYVQVDHFFQIDEDVRFRLESIAKKQQVTLNTVLQSAWAIMLGKYNRTNDVVIGTVTSGRPAAVDGVEEMIGLFINTIPVRIKWDNYDRFDEMLQQVQRSGVEAQNYDYYPLADIQSNSELKQTLLHHLYGFQNYPFKHNPQDEPETYTFTIEEEQDFEQSNYDFNVIVSASEGLEVNFKYNATCYDAYMVQNIEHHFKHILHQISHQPGICIGAICLITDIERTLLLEQFNETTVSYDLDGTFLKRFEAQVQVCPDDIAVVYRDQELSYKQLNERANQLAYWLKEQGITHQQVIGLMLEPCTEMVVGMLAIAKVGGVFLPIDHSYPIERIQYMLEDSAAALLLSNQSCLRKGPWAAWVVRYAAIEDIQLDLFEHSNLNHHVQPTDLAYLIYTSGSTGKPKGVMIEHRSLLNFALWYVEYYKFSKHDKCAKYIGFGFDPSVSEMVPPLLAGSSIVIIPEEIRLELDALNQFMEAKGVTIAAFPAAITEQFIKLGNRTLTRLITGGDKLKHFESCSFQIYNNYGPTENTITSTVFPVSSLLHNIPIGKPISNGRVYIADDDGCLLPVGVPGELYVAGTGLARGYWNRPDLTESSFIPDPYVSGERMYRTGDLCRWLPDGNIEFLGRIDNQVKIRGYRVELGEIEWHLFQQPEIKEAAVTILERVNGEKILVGYMVAEEAVTSTEMKRRLAKILPDYMVPTYLIFLDKMPLTSNGKIDRQSLPYPKEADIESEEHANPTNEIEAKLISIWKNILGVEYVGVNSHFFALGGNSLSAIRLVSAIKKELQFGLPLQDIFQQPLLSDMARMITGTDNRYAAIEPAAPAAYYPVSPAQRRIFIIEQLEGVGYAYHMPVIVRLRGNLDKERWRKAILHLVQRHDSLRTTFAWVNGEPMQQVGHVKQEAVDVRELFGGEADLETAVEDFMQPFDLYHGPLFRTRLLHISAEEHLMLVDMHHIIADGTSIGVLVEEFSQLYREEVLPNLRIQYQDYAVWQQEQAQNGQFDKQEQYWLSQFEKEIPVLTLPLDQPRPQMQSFEGDILVLYLDTELRERIHKLAADTGTTLYMVMLAAYTILLSKYSGQEDIVVGTPTAGRPHADLEQMVGMFVNTLALRSYPIGTVTFLDYVQVTKQRILEAFEHQEYPYEQLVDKLNIQRDFSRNPLFDTMFAVENMSLGELQAEGLTLEPYTTPRTIAKFDLTFTITENSQGIELDIEYATALFNRATIERMAKHYVRVLEIVMEHPSTLLSQVNLLVEDERTQILQLFNDTWTEYPREKTIHALFEEQVASAPDRFAITFEEERLTYRELNERADRLANALQARGTMRDQAVAIIGDRSLAIIIGMLAVLKAGGAYVPIDPDYPLDRIEYVLHDSQCELVLVQGAYADRLPGDAAMLVLEDESSWSKASAEQVNKMVAREVNVTDLAYVMYTSGSTGRPKGVMIEHRNVVRLVKNNQYMSFAEGERILQTGAPVFDATTFEIWGALLNGLELYVVDKYTILNPQKLGEAIRNYDITTMWLTAALFGQLAQERTDLFEPLTYLLVGGDALPAKQIQAVRDRCPNLVIINGYGPTENTTFSHTYVIKNNVESNIPIGRPISNSTAYIVDKYGELLPIGVPGELWVGGDGVGRGYWNNDELTAGKFVPSPWVQGERIYKTGDRAKWLPDGNVQFLGRLDYQVKIRGFRVETGEIEVQIAQHKAVSEVVVTVVTEEDESKSLCAYVVTDMGTEELRTYLKEQIPEYMIPSYIIRMDRLPLTPNGKVDRRSLPQPESQPIRGRGNVYIPPLTDIEIRLSNIWKDILKVNEVGRNDHFFQLGGHSLKAAILLARISKELHADFPLKEIFKSPILSDMAQLTSRYDSNYCEINPASPAVYYPVSYAQRRIFIIEQLEGVGHAYHMPVIVRLWGNVDKERWIKTILHLVQRHDSLRTTFAWVNGEPMQQVGLVRQEAVDVKELLGGESTLEQEVEGFMQPFDLYNGPLFRARLLHISNEEHLMLVDMHHIIADGTSIGVLVEEFSRLYGEETLPDLRIQYQDYAVWQQEQAQNGRLDKQEQYWLCQFGGELPVLSLPLDHPRPQMQSFEGDTLVLYLDTDLRERIHKLAADTGTTLYMVMLAAYTVLLAKYSGQEDIVVGTPTAGRPHADLEQMVGMFVNTLAVRNCPKGTLTFLDYVQATKECVLEAFEHQEYPYEQLVDKLNIQRDFSRNPLFDTMFAVENMSLGELQAEGLILEPYTTPRTIAKFDLTFTITENSQGIELDIEYATALFNRTTIEQMANRFVQILETVMEHPNILLSQISVLTEVERTQILESFNDTWTAYPRERTIHALFEEQVTSTPDRIALTFEQDRLTYKELNERADRLAHALRAQGVKRNQAVAIIGDRSIAIIVGMLAVLKAGSAYVPIDPDYPSDRIEYVLHDSQCQLVLVQAAYADKVPGDVAMLVLEDETSWSKASTEQVNEMAAREDNVTDLAYVMYTSGSTGRPKGVMIEHRNVVRLVKNNQYMPFAEGERILQTGAPVFDATTFEIWGALLNGLELYVVDKYTILNPHKLGEAIQNYSITTMWLTAALFGQLAQERTDLFEPLTYLLIGGDALPTKQVQAVRDRCPNLVMINGYGPTENTTFSLTYFIEDNIETNIPIGKPISNSTAYIVDAHGQLLPIGIPGELWVGGDGVGRGYWNNVDLTAEKFVPNPWVQGERIYKTGDRAKWLPDGNVQFLGRLDYQVKIRGFRVETGEIEGQIIQHIGVSEVVVTIVTEDDESKSLCAYVVAEMSEEELRAYLKEHLPEYMIPSYIVLLDRLPLTTNGKVDRKSLPAPEQKISTTEEIIKPRNDIEKQIVELWQDVLNVKPISVYNNFFSIGGHSLNAIEVIARLSKQGWNLSIQQLFSNPTPASLAEWMTNHNETSYSLDMKFEPIEYRTISSQEITDLMASIEVMQEEFVSELLAGEVEEVYPISPTQFYHLDVHDVSGTIFTLEQPVDRSVLEDAITHLISRQDVLRSILDKRNDGGWKLLTMPDQLRIPYVDLSNYDRSSQDLIMQKLLHDWFLRSYTASDTLMYRLLVLKMDSHRHTIILPCSHAIFDYMSSEVIKSSLIEYCNSLGKGWDLPAYTGSTYRNFVNQIRLGPIEMDDEEIMQRFALEKFHSAAIDSLQLFNRFAATDSTSITFKTECVYDGVEGNWRQALEMFITFFNVNFGLRHIPMWLTHYGRQYNKSNYYHVVGECIDYIPVVLEVEANIIEQFNNIHRLVALANDTSLNMANLMYNPAATELWSRSTQHIREAFACMPINFNYLGEQDSSQDYFKDAEINKVNTEGRQRILFTSWHDKGHLYVNVALPFTENADRLIQCLLQSHEIILT</sequence>
<dbReference type="InterPro" id="IPR010071">
    <property type="entry name" value="AA_adenyl_dom"/>
</dbReference>
<dbReference type="Gene3D" id="3.40.50.980">
    <property type="match status" value="6"/>
</dbReference>
<dbReference type="PROSITE" id="PS00455">
    <property type="entry name" value="AMP_BINDING"/>
    <property type="match status" value="3"/>
</dbReference>
<dbReference type="InterPro" id="IPR009081">
    <property type="entry name" value="PP-bd_ACP"/>
</dbReference>
<proteinExistence type="inferred from homology"/>
<dbReference type="InterPro" id="IPR023213">
    <property type="entry name" value="CAT-like_dom_sf"/>
</dbReference>
<organism evidence="9 10">
    <name type="scientific">Paenibacillus arenosi</name>
    <dbReference type="NCBI Taxonomy" id="2774142"/>
    <lineage>
        <taxon>Bacteria</taxon>
        <taxon>Bacillati</taxon>
        <taxon>Bacillota</taxon>
        <taxon>Bacilli</taxon>
        <taxon>Bacillales</taxon>
        <taxon>Paenibacillaceae</taxon>
        <taxon>Paenibacillus</taxon>
    </lineage>
</organism>
<dbReference type="InterPro" id="IPR000873">
    <property type="entry name" value="AMP-dep_synth/lig_dom"/>
</dbReference>
<dbReference type="PANTHER" id="PTHR45527">
    <property type="entry name" value="NONRIBOSOMAL PEPTIDE SYNTHETASE"/>
    <property type="match status" value="1"/>
</dbReference>
<feature type="domain" description="Carrier" evidence="8">
    <location>
        <begin position="2004"/>
        <end position="2079"/>
    </location>
</feature>
<name>A0ABR9B0E5_9BACL</name>
<dbReference type="Gene3D" id="3.30.559.30">
    <property type="entry name" value="Nonribosomal peptide synthetase, condensation domain"/>
    <property type="match status" value="3"/>
</dbReference>
<dbReference type="Pfam" id="PF13193">
    <property type="entry name" value="AMP-binding_C"/>
    <property type="match status" value="3"/>
</dbReference>
<evidence type="ECO:0000256" key="6">
    <source>
        <dbReference type="ARBA" id="ARBA00023194"/>
    </source>
</evidence>
<dbReference type="InterPro" id="IPR045851">
    <property type="entry name" value="AMP-bd_C_sf"/>
</dbReference>
<feature type="domain" description="Carrier" evidence="8">
    <location>
        <begin position="3043"/>
        <end position="3117"/>
    </location>
</feature>
<comment type="caution">
    <text evidence="9">The sequence shown here is derived from an EMBL/GenBank/DDBJ whole genome shotgun (WGS) entry which is preliminary data.</text>
</comment>
<keyword evidence="3" id="KW-0596">Phosphopantetheine</keyword>
<dbReference type="NCBIfam" id="TIGR01733">
    <property type="entry name" value="AA-adenyl-dom"/>
    <property type="match status" value="3"/>
</dbReference>